<feature type="region of interest" description="Disordered" evidence="1">
    <location>
        <begin position="24"/>
        <end position="78"/>
    </location>
</feature>
<name>A0A6A4VQS3_AMPAM</name>
<accession>A0A6A4VQS3</accession>
<protein>
    <submittedName>
        <fullName evidence="3">Uncharacterized protein</fullName>
    </submittedName>
</protein>
<keyword evidence="5" id="KW-1185">Reference proteome</keyword>
<dbReference type="OrthoDB" id="6766923at2759"/>
<reference evidence="3 5" key="1">
    <citation type="submission" date="2019-07" db="EMBL/GenBank/DDBJ databases">
        <title>Draft genome assembly of a fouling barnacle, Amphibalanus amphitrite (Darwin, 1854): The first reference genome for Thecostraca.</title>
        <authorList>
            <person name="Kim W."/>
        </authorList>
    </citation>
    <scope>NUCLEOTIDE SEQUENCE [LARGE SCALE GENOMIC DNA]</scope>
    <source>
        <strain evidence="3">SNU_AA5</strain>
        <tissue evidence="3">Soma without cirri and trophi</tissue>
    </source>
</reference>
<feature type="compositionally biased region" description="Polar residues" evidence="1">
    <location>
        <begin position="43"/>
        <end position="57"/>
    </location>
</feature>
<dbReference type="AlphaFoldDB" id="A0A6A4VQS3"/>
<comment type="caution">
    <text evidence="3">The sequence shown here is derived from an EMBL/GenBank/DDBJ whole genome shotgun (WGS) entry which is preliminary data.</text>
</comment>
<dbReference type="Proteomes" id="UP000440578">
    <property type="component" value="Unassembled WGS sequence"/>
</dbReference>
<feature type="compositionally biased region" description="Polar residues" evidence="1">
    <location>
        <begin position="66"/>
        <end position="78"/>
    </location>
</feature>
<evidence type="ECO:0000313" key="4">
    <source>
        <dbReference type="EMBL" id="KAF0310105.1"/>
    </source>
</evidence>
<evidence type="ECO:0000313" key="2">
    <source>
        <dbReference type="EMBL" id="KAF0289341.1"/>
    </source>
</evidence>
<evidence type="ECO:0000313" key="3">
    <source>
        <dbReference type="EMBL" id="KAF0297006.1"/>
    </source>
</evidence>
<dbReference type="EMBL" id="VIIS01001517">
    <property type="protein sequence ID" value="KAF0297006.1"/>
    <property type="molecule type" value="Genomic_DNA"/>
</dbReference>
<evidence type="ECO:0000313" key="5">
    <source>
        <dbReference type="Proteomes" id="UP000440578"/>
    </source>
</evidence>
<dbReference type="EMBL" id="VIIS01002036">
    <property type="protein sequence ID" value="KAF0289341.1"/>
    <property type="molecule type" value="Genomic_DNA"/>
</dbReference>
<gene>
    <name evidence="3" type="ORF">FJT64_005571</name>
    <name evidence="2" type="ORF">FJT64_012394</name>
    <name evidence="4" type="ORF">FJT64_018827</name>
</gene>
<organism evidence="3 5">
    <name type="scientific">Amphibalanus amphitrite</name>
    <name type="common">Striped barnacle</name>
    <name type="synonym">Balanus amphitrite</name>
    <dbReference type="NCBI Taxonomy" id="1232801"/>
    <lineage>
        <taxon>Eukaryota</taxon>
        <taxon>Metazoa</taxon>
        <taxon>Ecdysozoa</taxon>
        <taxon>Arthropoda</taxon>
        <taxon>Crustacea</taxon>
        <taxon>Multicrustacea</taxon>
        <taxon>Cirripedia</taxon>
        <taxon>Thoracica</taxon>
        <taxon>Thoracicalcarea</taxon>
        <taxon>Balanomorpha</taxon>
        <taxon>Balanoidea</taxon>
        <taxon>Balanidae</taxon>
        <taxon>Amphibalaninae</taxon>
        <taxon>Amphibalanus</taxon>
    </lineage>
</organism>
<proteinExistence type="predicted"/>
<sequence length="176" mass="18403">MKRIIAEQKKLELFQLIRDERKGSATALSTGKASSADPALPTGASQESVTALSTGEASSADAALSTRASQESVTALSTGEASSADAALSIGASQESATALSTGEASSADVALSTRASQASERNRDEIEARLQLIRSTPLFRRTPEEVTLLRTYLSLQILEDMLQGGTPTPTLTYVL</sequence>
<evidence type="ECO:0000256" key="1">
    <source>
        <dbReference type="SAM" id="MobiDB-lite"/>
    </source>
</evidence>
<dbReference type="EMBL" id="VIIS01000345">
    <property type="protein sequence ID" value="KAF0310105.1"/>
    <property type="molecule type" value="Genomic_DNA"/>
</dbReference>